<feature type="transmembrane region" description="Helical" evidence="8">
    <location>
        <begin position="112"/>
        <end position="136"/>
    </location>
</feature>
<comment type="similarity">
    <text evidence="2">Belongs to the binding-protein-dependent transport system permease family. CysTW subfamily.</text>
</comment>
<keyword evidence="7 8" id="KW-0472">Membrane</keyword>
<accession>A0A7Z3H882</accession>
<dbReference type="Proteomes" id="UP000502657">
    <property type="component" value="Chromosome"/>
</dbReference>
<dbReference type="SUPFAM" id="SSF161098">
    <property type="entry name" value="MetI-like"/>
    <property type="match status" value="1"/>
</dbReference>
<keyword evidence="3 8" id="KW-0813">Transport</keyword>
<dbReference type="InterPro" id="IPR051789">
    <property type="entry name" value="Bact_Polyamine_Transport"/>
</dbReference>
<dbReference type="InterPro" id="IPR000515">
    <property type="entry name" value="MetI-like"/>
</dbReference>
<evidence type="ECO:0000256" key="2">
    <source>
        <dbReference type="ARBA" id="ARBA00007069"/>
    </source>
</evidence>
<dbReference type="RefSeq" id="WP_005330421.1">
    <property type="nucleotide sequence ID" value="NZ_CAAKNK010000310.1"/>
</dbReference>
<dbReference type="PANTHER" id="PTHR43848:SF2">
    <property type="entry name" value="PUTRESCINE TRANSPORT SYSTEM PERMEASE PROTEIN POTI"/>
    <property type="match status" value="1"/>
</dbReference>
<keyword evidence="6 8" id="KW-1133">Transmembrane helix</keyword>
<evidence type="ECO:0000313" key="10">
    <source>
        <dbReference type="EMBL" id="QJT29244.1"/>
    </source>
</evidence>
<feature type="transmembrane region" description="Helical" evidence="8">
    <location>
        <begin position="186"/>
        <end position="208"/>
    </location>
</feature>
<feature type="transmembrane region" description="Helical" evidence="8">
    <location>
        <begin position="244"/>
        <end position="265"/>
    </location>
</feature>
<keyword evidence="4" id="KW-1003">Cell membrane</keyword>
<dbReference type="Pfam" id="PF00528">
    <property type="entry name" value="BPD_transp_1"/>
    <property type="match status" value="1"/>
</dbReference>
<dbReference type="EMBL" id="CP038448">
    <property type="protein sequence ID" value="QJT37969.1"/>
    <property type="molecule type" value="Genomic_DNA"/>
</dbReference>
<dbReference type="PROSITE" id="PS50928">
    <property type="entry name" value="ABC_TM1"/>
    <property type="match status" value="1"/>
</dbReference>
<sequence>MRSNQPKKRDHGNQPSGLLKYAAIGGLLFLHFPILFIFLYAFTSESKSYQFPPPGLTLKWFEVTLNRPDVWRAIQLSLEVAGLATLAAMVLGTLAAGAIARSRFFGQEVVSLLLVLPIALPGIVTGIALRSAYGVMEIPFSFWTIVIGHATFCVVVVYNNALARFRRTNQSLIEASMDLGADGFQTLRYVILPNLATALLAGGMLAFALSFDEVIVTTFTAGQQTTLPIWMYQELIRPRDRPVTNVVALIIVAFTTIPILLAYYLTRDGQDVAGSGK</sequence>
<dbReference type="AlphaFoldDB" id="A0A7Z3H882"/>
<dbReference type="GO" id="GO:0055085">
    <property type="term" value="P:transmembrane transport"/>
    <property type="evidence" value="ECO:0007669"/>
    <property type="project" value="InterPro"/>
</dbReference>
<dbReference type="CDD" id="cd06261">
    <property type="entry name" value="TM_PBP2"/>
    <property type="match status" value="1"/>
</dbReference>
<name>A0A7Z3H882_AERME</name>
<dbReference type="PANTHER" id="PTHR43848">
    <property type="entry name" value="PUTRESCINE TRANSPORT SYSTEM PERMEASE PROTEIN POTI"/>
    <property type="match status" value="1"/>
</dbReference>
<dbReference type="GO" id="GO:0005886">
    <property type="term" value="C:plasma membrane"/>
    <property type="evidence" value="ECO:0007669"/>
    <property type="project" value="UniProtKB-SubCell"/>
</dbReference>
<proteinExistence type="inferred from homology"/>
<evidence type="ECO:0000256" key="7">
    <source>
        <dbReference type="ARBA" id="ARBA00023136"/>
    </source>
</evidence>
<feature type="transmembrane region" description="Helical" evidence="8">
    <location>
        <begin position="142"/>
        <end position="165"/>
    </location>
</feature>
<comment type="subcellular location">
    <subcellularLocation>
        <location evidence="1 8">Cell membrane</location>
        <topology evidence="1 8">Multi-pass membrane protein</topology>
    </subcellularLocation>
</comment>
<feature type="transmembrane region" description="Helical" evidence="8">
    <location>
        <begin position="80"/>
        <end position="100"/>
    </location>
</feature>
<dbReference type="InterPro" id="IPR035906">
    <property type="entry name" value="MetI-like_sf"/>
</dbReference>
<evidence type="ECO:0000256" key="1">
    <source>
        <dbReference type="ARBA" id="ARBA00004651"/>
    </source>
</evidence>
<evidence type="ECO:0000256" key="8">
    <source>
        <dbReference type="RuleBase" id="RU363032"/>
    </source>
</evidence>
<protein>
    <submittedName>
        <fullName evidence="10">ABC transporter permease</fullName>
    </submittedName>
</protein>
<evidence type="ECO:0000256" key="5">
    <source>
        <dbReference type="ARBA" id="ARBA00022692"/>
    </source>
</evidence>
<evidence type="ECO:0000256" key="3">
    <source>
        <dbReference type="ARBA" id="ARBA00022448"/>
    </source>
</evidence>
<evidence type="ECO:0000256" key="6">
    <source>
        <dbReference type="ARBA" id="ARBA00022989"/>
    </source>
</evidence>
<evidence type="ECO:0000313" key="12">
    <source>
        <dbReference type="Proteomes" id="UP000502006"/>
    </source>
</evidence>
<evidence type="ECO:0000259" key="9">
    <source>
        <dbReference type="PROSITE" id="PS50928"/>
    </source>
</evidence>
<evidence type="ECO:0000256" key="4">
    <source>
        <dbReference type="ARBA" id="ARBA00022475"/>
    </source>
</evidence>
<feature type="transmembrane region" description="Helical" evidence="8">
    <location>
        <begin position="21"/>
        <end position="42"/>
    </location>
</feature>
<feature type="domain" description="ABC transmembrane type-1" evidence="9">
    <location>
        <begin position="74"/>
        <end position="262"/>
    </location>
</feature>
<keyword evidence="5 8" id="KW-0812">Transmembrane</keyword>
<organism evidence="10 12">
    <name type="scientific">Aeromonas media</name>
    <dbReference type="NCBI Taxonomy" id="651"/>
    <lineage>
        <taxon>Bacteria</taxon>
        <taxon>Pseudomonadati</taxon>
        <taxon>Pseudomonadota</taxon>
        <taxon>Gammaproteobacteria</taxon>
        <taxon>Aeromonadales</taxon>
        <taxon>Aeromonadaceae</taxon>
        <taxon>Aeromonas</taxon>
    </lineage>
</organism>
<dbReference type="Proteomes" id="UP000502006">
    <property type="component" value="Chromosome"/>
</dbReference>
<gene>
    <name evidence="10" type="ORF">E4186_02665</name>
    <name evidence="11" type="ORF">E4188_04935</name>
</gene>
<keyword evidence="13" id="KW-1185">Reference proteome</keyword>
<reference evidence="12 13" key="1">
    <citation type="submission" date="2019-03" db="EMBL/GenBank/DDBJ databases">
        <title>Novel transposon Tn6433 accelerates the dissemination of tet(E) in Aeromonas from aerobic biofilm under oxytetracycline stress.</title>
        <authorList>
            <person name="Shi Y."/>
            <person name="Tian Z."/>
            <person name="Zhang Y."/>
            <person name="Zhang H."/>
            <person name="Yang M."/>
        </authorList>
    </citation>
    <scope>NUCLEOTIDE SEQUENCE [LARGE SCALE GENOMIC DNA]</scope>
    <source>
        <strain evidence="11 13">R50-22</strain>
        <strain evidence="10 12">T5-8</strain>
    </source>
</reference>
<dbReference type="Gene3D" id="1.10.3720.10">
    <property type="entry name" value="MetI-like"/>
    <property type="match status" value="1"/>
</dbReference>
<dbReference type="EMBL" id="CP038444">
    <property type="protein sequence ID" value="QJT29244.1"/>
    <property type="molecule type" value="Genomic_DNA"/>
</dbReference>
<evidence type="ECO:0000313" key="13">
    <source>
        <dbReference type="Proteomes" id="UP000502657"/>
    </source>
</evidence>
<evidence type="ECO:0000313" key="11">
    <source>
        <dbReference type="EMBL" id="QJT37969.1"/>
    </source>
</evidence>